<evidence type="ECO:0000256" key="3">
    <source>
        <dbReference type="SAM" id="Coils"/>
    </source>
</evidence>
<evidence type="ECO:0000256" key="2">
    <source>
        <dbReference type="ARBA" id="ARBA00022840"/>
    </source>
</evidence>
<evidence type="ECO:0000256" key="1">
    <source>
        <dbReference type="ARBA" id="ARBA00022741"/>
    </source>
</evidence>
<feature type="region of interest" description="Disordered" evidence="4">
    <location>
        <begin position="1263"/>
        <end position="1291"/>
    </location>
</feature>
<dbReference type="GO" id="GO:0003887">
    <property type="term" value="F:DNA-directed DNA polymerase activity"/>
    <property type="evidence" value="ECO:0007669"/>
    <property type="project" value="InterPro"/>
</dbReference>
<dbReference type="SUPFAM" id="SSF56672">
    <property type="entry name" value="DNA/RNA polymerases"/>
    <property type="match status" value="1"/>
</dbReference>
<dbReference type="SUPFAM" id="SSF52540">
    <property type="entry name" value="P-loop containing nucleoside triphosphate hydrolases"/>
    <property type="match status" value="1"/>
</dbReference>
<dbReference type="Gene3D" id="3.40.50.300">
    <property type="entry name" value="P-loop containing nucleotide triphosphate hydrolases"/>
    <property type="match status" value="2"/>
</dbReference>
<dbReference type="InterPro" id="IPR027417">
    <property type="entry name" value="P-loop_NTPase"/>
</dbReference>
<dbReference type="SMART" id="SM00487">
    <property type="entry name" value="DEXDc"/>
    <property type="match status" value="1"/>
</dbReference>
<dbReference type="PANTHER" id="PTHR10133:SF62">
    <property type="entry name" value="DNA POLYMERASE THETA"/>
    <property type="match status" value="1"/>
</dbReference>
<feature type="compositionally biased region" description="Basic and acidic residues" evidence="4">
    <location>
        <begin position="1346"/>
        <end position="1355"/>
    </location>
</feature>
<dbReference type="PRINTS" id="PR00868">
    <property type="entry name" value="DNAPOLI"/>
</dbReference>
<dbReference type="SUPFAM" id="SSF53098">
    <property type="entry name" value="Ribonuclease H-like"/>
    <property type="match status" value="1"/>
</dbReference>
<dbReference type="PROSITE" id="PS51192">
    <property type="entry name" value="HELICASE_ATP_BIND_1"/>
    <property type="match status" value="1"/>
</dbReference>
<dbReference type="SMART" id="SM00490">
    <property type="entry name" value="HELICc"/>
    <property type="match status" value="1"/>
</dbReference>
<dbReference type="Pfam" id="PF00271">
    <property type="entry name" value="Helicase_C"/>
    <property type="match status" value="1"/>
</dbReference>
<dbReference type="InterPro" id="IPR001650">
    <property type="entry name" value="Helicase_C-like"/>
</dbReference>
<dbReference type="Gene3D" id="3.30.420.10">
    <property type="entry name" value="Ribonuclease H-like superfamily/Ribonuclease H"/>
    <property type="match status" value="1"/>
</dbReference>
<dbReference type="Gene3D" id="1.10.3380.20">
    <property type="match status" value="1"/>
</dbReference>
<evidence type="ECO:0000259" key="5">
    <source>
        <dbReference type="PROSITE" id="PS51192"/>
    </source>
</evidence>
<dbReference type="Gene3D" id="3.30.70.370">
    <property type="match status" value="1"/>
</dbReference>
<dbReference type="Pfam" id="PF20470">
    <property type="entry name" value="HTH_61"/>
    <property type="match status" value="1"/>
</dbReference>
<dbReference type="KEGG" id="nlo:107223752"/>
<dbReference type="CDD" id="cd18795">
    <property type="entry name" value="SF2_C_Ski2"/>
    <property type="match status" value="1"/>
</dbReference>
<feature type="domain" description="Helicase ATP-binding" evidence="5">
    <location>
        <begin position="306"/>
        <end position="480"/>
    </location>
</feature>
<dbReference type="InterPro" id="IPR011545">
    <property type="entry name" value="DEAD/DEAH_box_helicase_dom"/>
</dbReference>
<sequence length="2402" mass="269720">MSGTTIGSFGEQTLDALLEAECCSNTKNNTVNKKEADNLRNCKPFFIRLQEIKENLTDSRLKNNHPPCKNYSAKLVTNDDTNIEKYFQESILLSKADTSGLPSKIICGNDNVKSKKNNEIDLIEDASGNNKFLYNEKGQSSRKESVGVSLSKQDLVKLSEEFLIVESSADERSNNNSRAVTNVRGLRKKCISNNTALNDVNFIHSSSNDKIVNNNLVNMVNKKTQDVQIEKRTQSGQLNDLLQVCAQPVNNDLNSIPESVSEYSIVNTQYRCKLSAWGLPPDILQKYELRGMTKMFPWQVECLSNYRVLEENKNLVYSAPTSAGKTFVAEMLVIKTVLERQKKVIFILPFVSVVREKMFYFQDLLSSSGIRVEGFMGGIAPAGGLAAAHIAIATIEKANSLINRLMEEGDLSSLGAVVVDELHLLGDPHRGYLLELLLTKLKYMTLREEHVKIQLIGMSATLPNLSVLAEWLDAELFSTEFRPVPLNEQYKVRTTIYDNKFVPLRELDPSPELPNDSDNILQLCIETISDGHSTLIFCPTKNWCEKLAHQVAAIFFKLGSEETTLGKILRNQLDSNAIEETLSQLKRCPAGLDDILKSTVSFGVAFHHAGLTMDERDIIEGSFRTGSLRVLIATSTLSSGVNLPARRVIIRSLMFHGKVIDTLTYRQMIGRAGRMGKDTAGESILICKPNEKKAAESLLSAPLDPVESCLEGSGPLIRALLEAVASEVACTPVDINLYGRCMLASFNPENNVGTHTKEAMDYLTTHEFITVQETKEKEQRWVATALGKACLASSVSPGEGLFLFEELQRARKCFVLETELHIIYLVTPFNSGSLTGQIDWMIFFNLWKSLSECERRVGQMVGIEERFVMSAIRGIAKHGKQQNIHRRFFTALALHDLVREMPLTTVSEKYGCSRGVLQSLQQSASTFAGMVTQFCKQLGWDCMELLFCQFQARLQFGVCRELLDLLRLPMLNGLRARSLYKEGIKCVADLATADELCVERALHKALPFESEKEQDGEHVLDAAKRNKVRSIFVTGRDGLTPYQAAVLLVQEARTLVQHELGVTEVHWKQDNVTSRNKLGTILDDKSNASAIQDHDINQINNQIAMNIPAPIRTASSIAKDATSQDCTENSKTIKDVWKSDNDSVDAIQQTQNCETGNVVSTVISELHSHRIEYREIKMDGSKITHHIRNKEIDLRNKLQGETMQTELNNHKITRGEKHVNEIVKNKPKFSLLGAKRKIRAKDSVTSISSDNFQQIISETATFGSPKSLKTPDNERSKSKILNNGPDDTKTNITERNLQENCENICNKISEKSSPAKMVLPDFKLSISPVVTLEWLSFNEKMSSKQSSEELRKSLRPESFSEQGKKDLRLNDEKKVSLSRSPSLFGDSLYLDSQFCNELEKNVYGSLDITKVKGTECSAIDSPSISLQKPIAAIETKGKTPEIIVKQTSSSGVKFSSNTNAMQNRAVTENPDLNNHIFNSEEINFSWNSTTWDHLKESNNASNLDSGKKKLNLQMTSNDFDISDEIAATPMMQNTRLKSISLKSNIQNVRNVKLIDNSGTRKRKFNETHSLSDSSPVLNVLNLSHNRRLSFGSNKSDSDDLIAASQNLESIKNTTKSRTRIKLESSKRIMINKKQHNSTLTKCNGQSNAIKTKNIELIRTGNASAKKVLYQENCSTDSVVSNSEEDSPIQRMRATQNLHKRTVNSSFIVQKIENLQKCKKRCLRSDVREEQLNSEQTVNWNVLDIINVTLNDNIFKLFSNELKQKTEIAIALAHNKFVNDTIGIGSKLVSGSASRMKNKFKKNESCVYLDTVVNGVAISWGRNVIYWISFENRKEGSITLKDRLQLLRDVFTDSSVNVRCYESKEVYKKLHQCCKITPNCRFLDPKVAEWLLQPETDESNICDMAKMYFPQGATILQHASSLKSSAGTSSGNDDYFFDRHKAAAVATVTWHVTSKLIEELHKQSQTLLNTFEDVETKVVSTLARMELTGIGLNLESLQELSAVLQEEMSSLEQRAYSLAGRKFSFTSSKEVAQVLGMYKGVKVSTNKAVLENCDNPISKQIMSWRKLNTTQTKMVFPLLNLVQQGPRVRGCCLTRTATGRISMHEPNLQNVPRDFNSENNSYVISMRMAFVPTCGNIMLSADYCQLELRILAHLSKDPVLCEIMKKDSDIFKNIAAQWNYITINEVNDDMRQRTKQLCYGIIYGMGSRALAKQLSVTELEASRFMESFMGTYPNVNNWLNQVITESRENGYVTTLMERRRLLPSLNSEIKSERSQAERQAVNTKIQGSAADLAKKAMVLIDERLQKEYSDTSRVISEMKTRKLRSSKDSQNRGAYLVLQLHDELLYEVNAADLDRVAAIVKISMEEAYQLTIPLPVKIRVGPTWGSLTEYTVQKPIESSECIF</sequence>
<feature type="region of interest" description="Disordered" evidence="4">
    <location>
        <begin position="1345"/>
        <end position="1373"/>
    </location>
</feature>
<keyword evidence="7" id="KW-1185">Reference proteome</keyword>
<dbReference type="GO" id="GO:0005634">
    <property type="term" value="C:nucleus"/>
    <property type="evidence" value="ECO:0007669"/>
    <property type="project" value="UniProtKB-SubCell"/>
</dbReference>
<dbReference type="Pfam" id="PF00270">
    <property type="entry name" value="DEAD"/>
    <property type="match status" value="1"/>
</dbReference>
<dbReference type="GO" id="GO:0097681">
    <property type="term" value="P:double-strand break repair via alternative nonhomologous end joining"/>
    <property type="evidence" value="ECO:0007669"/>
    <property type="project" value="TreeGrafter"/>
</dbReference>
<evidence type="ECO:0000256" key="4">
    <source>
        <dbReference type="SAM" id="MobiDB-lite"/>
    </source>
</evidence>
<feature type="compositionally biased region" description="Basic and acidic residues" evidence="4">
    <location>
        <begin position="1362"/>
        <end position="1373"/>
    </location>
</feature>
<dbReference type="GO" id="GO:0006261">
    <property type="term" value="P:DNA-templated DNA replication"/>
    <property type="evidence" value="ECO:0007669"/>
    <property type="project" value="InterPro"/>
</dbReference>
<dbReference type="InterPro" id="IPR001098">
    <property type="entry name" value="DNA-dir_DNA_pol_A_palm_dom"/>
</dbReference>
<dbReference type="InterPro" id="IPR012337">
    <property type="entry name" value="RNaseH-like_sf"/>
</dbReference>
<proteinExistence type="predicted"/>
<protein>
    <submittedName>
        <fullName evidence="8">DNA polymerase theta</fullName>
    </submittedName>
</protein>
<dbReference type="CDD" id="cd18026">
    <property type="entry name" value="DEXHc_POLQ-like"/>
    <property type="match status" value="1"/>
</dbReference>
<dbReference type="FunCoup" id="A0A6J0BX89">
    <property type="interactions" value="822"/>
</dbReference>
<dbReference type="GO" id="GO:0003677">
    <property type="term" value="F:DNA binding"/>
    <property type="evidence" value="ECO:0007669"/>
    <property type="project" value="InterPro"/>
</dbReference>
<dbReference type="PROSITE" id="PS51194">
    <property type="entry name" value="HELICASE_CTER"/>
    <property type="match status" value="1"/>
</dbReference>
<keyword evidence="3" id="KW-0175">Coiled coil</keyword>
<evidence type="ECO:0000313" key="7">
    <source>
        <dbReference type="Proteomes" id="UP000829291"/>
    </source>
</evidence>
<feature type="domain" description="Helicase C-terminal" evidence="6">
    <location>
        <begin position="519"/>
        <end position="721"/>
    </location>
</feature>
<dbReference type="InterPro" id="IPR036397">
    <property type="entry name" value="RNaseH_sf"/>
</dbReference>
<dbReference type="SUPFAM" id="SSF158702">
    <property type="entry name" value="Sec63 N-terminal domain-like"/>
    <property type="match status" value="1"/>
</dbReference>
<dbReference type="InterPro" id="IPR048960">
    <property type="entry name" value="POLQ-like_helical"/>
</dbReference>
<dbReference type="Gene3D" id="1.10.150.20">
    <property type="entry name" value="5' to 3' exonuclease, C-terminal subdomain"/>
    <property type="match status" value="1"/>
</dbReference>
<dbReference type="InterPro" id="IPR043502">
    <property type="entry name" value="DNA/RNA_pol_sf"/>
</dbReference>
<gene>
    <name evidence="8" type="primary">LOC107223752</name>
</gene>
<dbReference type="InParanoid" id="A0A6J0BX89"/>
<accession>A0A6J0BX89</accession>
<keyword evidence="2" id="KW-0067">ATP-binding</keyword>
<dbReference type="InterPro" id="IPR002298">
    <property type="entry name" value="DNA_polymerase_A"/>
</dbReference>
<organism evidence="8">
    <name type="scientific">Neodiprion lecontei</name>
    <name type="common">Redheaded pine sawfly</name>
    <dbReference type="NCBI Taxonomy" id="441921"/>
    <lineage>
        <taxon>Eukaryota</taxon>
        <taxon>Metazoa</taxon>
        <taxon>Ecdysozoa</taxon>
        <taxon>Arthropoda</taxon>
        <taxon>Hexapoda</taxon>
        <taxon>Insecta</taxon>
        <taxon>Pterygota</taxon>
        <taxon>Neoptera</taxon>
        <taxon>Endopterygota</taxon>
        <taxon>Hymenoptera</taxon>
        <taxon>Tenthredinoidea</taxon>
        <taxon>Diprionidae</taxon>
        <taxon>Diprioninae</taxon>
        <taxon>Neodiprion</taxon>
    </lineage>
</organism>
<evidence type="ECO:0000259" key="6">
    <source>
        <dbReference type="PROSITE" id="PS51194"/>
    </source>
</evidence>
<dbReference type="GO" id="GO:0042575">
    <property type="term" value="C:DNA polymerase complex"/>
    <property type="evidence" value="ECO:0007669"/>
    <property type="project" value="UniProtKB-ARBA"/>
</dbReference>
<keyword evidence="1" id="KW-0547">Nucleotide-binding</keyword>
<dbReference type="Proteomes" id="UP000829291">
    <property type="component" value="Chromosome 1"/>
</dbReference>
<dbReference type="SMART" id="SM00482">
    <property type="entry name" value="POLAc"/>
    <property type="match status" value="1"/>
</dbReference>
<dbReference type="InterPro" id="IPR014001">
    <property type="entry name" value="Helicase_ATP-bd"/>
</dbReference>
<dbReference type="Pfam" id="PF21099">
    <property type="entry name" value="POLQ_helical"/>
    <property type="match status" value="1"/>
</dbReference>
<dbReference type="RefSeq" id="XP_015519030.2">
    <property type="nucleotide sequence ID" value="XM_015663544.2"/>
</dbReference>
<feature type="coiled-coil region" evidence="3">
    <location>
        <begin position="1956"/>
        <end position="2013"/>
    </location>
</feature>
<evidence type="ECO:0000313" key="8">
    <source>
        <dbReference type="RefSeq" id="XP_015519030.2"/>
    </source>
</evidence>
<dbReference type="Pfam" id="PF00476">
    <property type="entry name" value="DNA_pol_A"/>
    <property type="match status" value="1"/>
</dbReference>
<name>A0A6J0BX89_NEOLC</name>
<dbReference type="Gene3D" id="1.20.1060.10">
    <property type="entry name" value="Taq DNA Polymerase, Chain T, domain 4"/>
    <property type="match status" value="1"/>
</dbReference>
<dbReference type="InterPro" id="IPR046931">
    <property type="entry name" value="HTH_61"/>
</dbReference>
<dbReference type="GeneID" id="107223752"/>
<dbReference type="CDD" id="cd08638">
    <property type="entry name" value="DNA_pol_A_theta"/>
    <property type="match status" value="1"/>
</dbReference>
<dbReference type="GO" id="GO:0005524">
    <property type="term" value="F:ATP binding"/>
    <property type="evidence" value="ECO:0007669"/>
    <property type="project" value="UniProtKB-KW"/>
</dbReference>
<reference evidence="8" key="1">
    <citation type="submission" date="2025-08" db="UniProtKB">
        <authorList>
            <consortium name="RefSeq"/>
        </authorList>
    </citation>
    <scope>IDENTIFICATION</scope>
    <source>
        <tissue evidence="8">Thorax and Abdomen</tissue>
    </source>
</reference>
<dbReference type="PANTHER" id="PTHR10133">
    <property type="entry name" value="DNA POLYMERASE I"/>
    <property type="match status" value="1"/>
</dbReference>
<dbReference type="OrthoDB" id="2320933at2759"/>